<dbReference type="InterPro" id="IPR017475">
    <property type="entry name" value="EPS_sugar_tfrase"/>
</dbReference>
<feature type="transmembrane region" description="Helical" evidence="7">
    <location>
        <begin position="51"/>
        <end position="70"/>
    </location>
</feature>
<dbReference type="Pfam" id="PF02397">
    <property type="entry name" value="Bac_transf"/>
    <property type="match status" value="1"/>
</dbReference>
<organism evidence="9 10">
    <name type="scientific">Candidatus Manganitrophus noduliformans</name>
    <dbReference type="NCBI Taxonomy" id="2606439"/>
    <lineage>
        <taxon>Bacteria</taxon>
        <taxon>Pseudomonadati</taxon>
        <taxon>Nitrospirota</taxon>
        <taxon>Nitrospiria</taxon>
        <taxon>Candidatus Troglogloeales</taxon>
        <taxon>Candidatus Manganitrophaceae</taxon>
        <taxon>Candidatus Manganitrophus</taxon>
    </lineage>
</organism>
<evidence type="ECO:0000256" key="4">
    <source>
        <dbReference type="ARBA" id="ARBA00022692"/>
    </source>
</evidence>
<dbReference type="RefSeq" id="WP_168059304.1">
    <property type="nucleotide sequence ID" value="NZ_VTOW01000002.1"/>
</dbReference>
<dbReference type="AlphaFoldDB" id="A0A7X6IB20"/>
<evidence type="ECO:0000313" key="9">
    <source>
        <dbReference type="EMBL" id="NKE70959.1"/>
    </source>
</evidence>
<comment type="caution">
    <text evidence="9">The sequence shown here is derived from an EMBL/GenBank/DDBJ whole genome shotgun (WGS) entry which is preliminary data.</text>
</comment>
<dbReference type="Gene3D" id="3.40.50.720">
    <property type="entry name" value="NAD(P)-binding Rossmann-like Domain"/>
    <property type="match status" value="1"/>
</dbReference>
<dbReference type="Pfam" id="PF13727">
    <property type="entry name" value="CoA_binding_3"/>
    <property type="match status" value="1"/>
</dbReference>
<dbReference type="NCBIfam" id="TIGR03025">
    <property type="entry name" value="EPS_sugtrans"/>
    <property type="match status" value="1"/>
</dbReference>
<dbReference type="SUPFAM" id="SSF51735">
    <property type="entry name" value="NAD(P)-binding Rossmann-fold domains"/>
    <property type="match status" value="1"/>
</dbReference>
<dbReference type="PANTHER" id="PTHR30576">
    <property type="entry name" value="COLANIC BIOSYNTHESIS UDP-GLUCOSE LIPID CARRIER TRANSFERASE"/>
    <property type="match status" value="1"/>
</dbReference>
<keyword evidence="3 9" id="KW-0808">Transferase</keyword>
<name>A0A7X6IB20_9BACT</name>
<keyword evidence="10" id="KW-1185">Reference proteome</keyword>
<evidence type="ECO:0000256" key="5">
    <source>
        <dbReference type="ARBA" id="ARBA00022989"/>
    </source>
</evidence>
<proteinExistence type="inferred from homology"/>
<evidence type="ECO:0000256" key="1">
    <source>
        <dbReference type="ARBA" id="ARBA00004141"/>
    </source>
</evidence>
<dbReference type="GO" id="GO:0016780">
    <property type="term" value="F:phosphotransferase activity, for other substituted phosphate groups"/>
    <property type="evidence" value="ECO:0007669"/>
    <property type="project" value="TreeGrafter"/>
</dbReference>
<gene>
    <name evidence="9" type="ORF">MNODULE_09430</name>
</gene>
<feature type="transmembrane region" description="Helical" evidence="7">
    <location>
        <begin position="12"/>
        <end position="31"/>
    </location>
</feature>
<dbReference type="Proteomes" id="UP000534783">
    <property type="component" value="Unassembled WGS sequence"/>
</dbReference>
<evidence type="ECO:0000313" key="10">
    <source>
        <dbReference type="Proteomes" id="UP000534783"/>
    </source>
</evidence>
<evidence type="ECO:0000259" key="8">
    <source>
        <dbReference type="Pfam" id="PF02397"/>
    </source>
</evidence>
<protein>
    <submittedName>
        <fullName evidence="9">Sugar transferase</fullName>
    </submittedName>
</protein>
<feature type="transmembrane region" description="Helical" evidence="7">
    <location>
        <begin position="284"/>
        <end position="305"/>
    </location>
</feature>
<feature type="domain" description="Bacterial sugar transferase" evidence="8">
    <location>
        <begin position="279"/>
        <end position="467"/>
    </location>
</feature>
<comment type="subcellular location">
    <subcellularLocation>
        <location evidence="1">Membrane</location>
        <topology evidence="1">Multi-pass membrane protein</topology>
    </subcellularLocation>
</comment>
<dbReference type="InterPro" id="IPR003362">
    <property type="entry name" value="Bact_transf"/>
</dbReference>
<evidence type="ECO:0000256" key="6">
    <source>
        <dbReference type="ARBA" id="ARBA00023136"/>
    </source>
</evidence>
<evidence type="ECO:0000256" key="3">
    <source>
        <dbReference type="ARBA" id="ARBA00022679"/>
    </source>
</evidence>
<feature type="transmembrane region" description="Helical" evidence="7">
    <location>
        <begin position="82"/>
        <end position="101"/>
    </location>
</feature>
<keyword evidence="4 7" id="KW-0812">Transmembrane</keyword>
<sequence>MLRQKAKLISLWVYLTDVALLIGAFFLSFLLRDSYFSEPYGKLFSFDRYLWLVYVVVPLWSSLFYYIGFYESQRTKTFWREVWNLAKVSSLGTLLLMAIVFAAKADYISRLFIISFGCLSFLFIFLERLTLRTFIRAARKRGYNYRNILIVGTGRRAREVAEIIGKNKHWGLKLIGFVSDNQEIKIEKVGKVPVLGHVADLPSMLQRVVVDELIFAVSRKRLEELEEIFLLCEEQGIRTRVAVNFFPHMIAKVHLEDLHGVPLLTFTTTPHDEVLLAAKRVFDLIIASVVLLALLPLSLLIALMIKLTSAGPVLFRQTRIGLNGRQFTLYKFRSMLENAEGMRNDVEHLNEMKGPAFKILKDPRTTWVGRLLRRTSLDEFPQLYNVLRGDMSIVGPRPPLPEEVAKYERWQRRRLSMKPGLTCLWQVNGRNKITDFKKWMELDLHYIDNWSLKLDLKIFIKTIFVVLAGRGAS</sequence>
<dbReference type="EMBL" id="VTOW01000002">
    <property type="protein sequence ID" value="NKE70959.1"/>
    <property type="molecule type" value="Genomic_DNA"/>
</dbReference>
<keyword evidence="5 7" id="KW-1133">Transmembrane helix</keyword>
<keyword evidence="6 7" id="KW-0472">Membrane</keyword>
<dbReference type="InterPro" id="IPR036291">
    <property type="entry name" value="NAD(P)-bd_dom_sf"/>
</dbReference>
<dbReference type="PANTHER" id="PTHR30576:SF10">
    <property type="entry name" value="SLL5057 PROTEIN"/>
    <property type="match status" value="1"/>
</dbReference>
<dbReference type="GO" id="GO:0016020">
    <property type="term" value="C:membrane"/>
    <property type="evidence" value="ECO:0007669"/>
    <property type="project" value="UniProtKB-SubCell"/>
</dbReference>
<evidence type="ECO:0000256" key="7">
    <source>
        <dbReference type="SAM" id="Phobius"/>
    </source>
</evidence>
<feature type="transmembrane region" description="Helical" evidence="7">
    <location>
        <begin position="107"/>
        <end position="126"/>
    </location>
</feature>
<reference evidence="9 10" key="1">
    <citation type="journal article" date="2020" name="Nature">
        <title>Bacterial chemolithoautotrophy via manganese oxidation.</title>
        <authorList>
            <person name="Yu H."/>
            <person name="Leadbetter J.R."/>
        </authorList>
    </citation>
    <scope>NUCLEOTIDE SEQUENCE [LARGE SCALE GENOMIC DNA]</scope>
    <source>
        <strain evidence="9 10">Mn-1</strain>
    </source>
</reference>
<comment type="similarity">
    <text evidence="2">Belongs to the bacterial sugar transferase family.</text>
</comment>
<accession>A0A7X6IB20</accession>
<evidence type="ECO:0000256" key="2">
    <source>
        <dbReference type="ARBA" id="ARBA00006464"/>
    </source>
</evidence>